<dbReference type="SUPFAM" id="SSF57863">
    <property type="entry name" value="ArfGap/RecO-like zinc finger"/>
    <property type="match status" value="1"/>
</dbReference>
<dbReference type="SUPFAM" id="SSF50249">
    <property type="entry name" value="Nucleic acid-binding proteins"/>
    <property type="match status" value="1"/>
</dbReference>
<feature type="domain" description="DNA replication/recombination mediator RecO N-terminal" evidence="5">
    <location>
        <begin position="1"/>
        <end position="72"/>
    </location>
</feature>
<dbReference type="PANTHER" id="PTHR33991:SF1">
    <property type="entry name" value="DNA REPAIR PROTEIN RECO"/>
    <property type="match status" value="1"/>
</dbReference>
<proteinExistence type="inferred from homology"/>
<evidence type="ECO:0000256" key="3">
    <source>
        <dbReference type="ARBA" id="ARBA00023204"/>
    </source>
</evidence>
<comment type="caution">
    <text evidence="6">The sequence shown here is derived from an EMBL/GenBank/DDBJ whole genome shotgun (WGS) entry which is preliminary data.</text>
</comment>
<dbReference type="GO" id="GO:0043590">
    <property type="term" value="C:bacterial nucleoid"/>
    <property type="evidence" value="ECO:0007669"/>
    <property type="project" value="TreeGrafter"/>
</dbReference>
<dbReference type="RefSeq" id="WP_138239994.1">
    <property type="nucleotide sequence ID" value="NZ_VBRY01000012.1"/>
</dbReference>
<evidence type="ECO:0000256" key="4">
    <source>
        <dbReference type="HAMAP-Rule" id="MF_00201"/>
    </source>
</evidence>
<dbReference type="PANTHER" id="PTHR33991">
    <property type="entry name" value="DNA REPAIR PROTEIN RECO"/>
    <property type="match status" value="1"/>
</dbReference>
<keyword evidence="1 4" id="KW-0227">DNA damage</keyword>
<accession>A0A5R9GRU5</accession>
<dbReference type="AlphaFoldDB" id="A0A5R9GRU5"/>
<protein>
    <recommendedName>
        <fullName evidence="4">DNA repair protein RecO</fullName>
    </recommendedName>
    <alternativeName>
        <fullName evidence="4">Recombination protein O</fullName>
    </alternativeName>
</protein>
<keyword evidence="3 4" id="KW-0234">DNA repair</keyword>
<evidence type="ECO:0000256" key="1">
    <source>
        <dbReference type="ARBA" id="ARBA00022763"/>
    </source>
</evidence>
<comment type="function">
    <text evidence="4">Involved in DNA repair and RecF pathway recombination.</text>
</comment>
<dbReference type="NCBIfam" id="TIGR00613">
    <property type="entry name" value="reco"/>
    <property type="match status" value="1"/>
</dbReference>
<evidence type="ECO:0000256" key="2">
    <source>
        <dbReference type="ARBA" id="ARBA00023172"/>
    </source>
</evidence>
<reference evidence="6 7" key="1">
    <citation type="journal article" date="2019" name="Appl. Environ. Microbiol.">
        <title>Environmental Evidence and Genomic Insight of Iron-oxidizing Bacteria Preference Towards More Corrosion Resistant Stainless Steel at Higher Salinities.</title>
        <authorList>
            <person name="Garrison C.E."/>
            <person name="Price K.A."/>
            <person name="Field E.K."/>
        </authorList>
    </citation>
    <scope>NUCLEOTIDE SEQUENCE [LARGE SCALE GENOMIC DNA]</scope>
    <source>
        <strain evidence="6 7">P3</strain>
    </source>
</reference>
<gene>
    <name evidence="4 6" type="primary">recO</name>
    <name evidence="6" type="ORF">FEF65_11630</name>
</gene>
<comment type="similarity">
    <text evidence="4">Belongs to the RecO family.</text>
</comment>
<dbReference type="GO" id="GO:0006302">
    <property type="term" value="P:double-strand break repair"/>
    <property type="evidence" value="ECO:0007669"/>
    <property type="project" value="TreeGrafter"/>
</dbReference>
<dbReference type="InterPro" id="IPR003717">
    <property type="entry name" value="RecO"/>
</dbReference>
<dbReference type="InterPro" id="IPR037278">
    <property type="entry name" value="ARFGAP/RecO"/>
</dbReference>
<keyword evidence="7" id="KW-1185">Reference proteome</keyword>
<evidence type="ECO:0000259" key="5">
    <source>
        <dbReference type="Pfam" id="PF11967"/>
    </source>
</evidence>
<dbReference type="Pfam" id="PF11967">
    <property type="entry name" value="RecO_N"/>
    <property type="match status" value="1"/>
</dbReference>
<dbReference type="EMBL" id="VBRY01000012">
    <property type="protein sequence ID" value="TLS65964.1"/>
    <property type="molecule type" value="Genomic_DNA"/>
</dbReference>
<keyword evidence="2 4" id="KW-0233">DNA recombination</keyword>
<dbReference type="HAMAP" id="MF_00201">
    <property type="entry name" value="RecO"/>
    <property type="match status" value="1"/>
</dbReference>
<dbReference type="Gene3D" id="2.40.50.140">
    <property type="entry name" value="Nucleic acid-binding proteins"/>
    <property type="match status" value="1"/>
</dbReference>
<name>A0A5R9GRU5_9PROT</name>
<dbReference type="Proteomes" id="UP000306585">
    <property type="component" value="Unassembled WGS sequence"/>
</dbReference>
<dbReference type="InterPro" id="IPR012340">
    <property type="entry name" value="NA-bd_OB-fold"/>
</dbReference>
<evidence type="ECO:0000313" key="7">
    <source>
        <dbReference type="Proteomes" id="UP000306585"/>
    </source>
</evidence>
<dbReference type="InterPro" id="IPR022572">
    <property type="entry name" value="DNA_rep/recomb_RecO_N"/>
</dbReference>
<dbReference type="GO" id="GO:0006310">
    <property type="term" value="P:DNA recombination"/>
    <property type="evidence" value="ECO:0007669"/>
    <property type="project" value="UniProtKB-UniRule"/>
</dbReference>
<organism evidence="6 7">
    <name type="scientific">Mariprofundus erugo</name>
    <dbReference type="NCBI Taxonomy" id="2528639"/>
    <lineage>
        <taxon>Bacteria</taxon>
        <taxon>Pseudomonadati</taxon>
        <taxon>Pseudomonadota</taxon>
        <taxon>Candidatius Mariprofundia</taxon>
        <taxon>Mariprofundales</taxon>
        <taxon>Mariprofundaceae</taxon>
        <taxon>Mariprofundus</taxon>
    </lineage>
</organism>
<evidence type="ECO:0000313" key="6">
    <source>
        <dbReference type="EMBL" id="TLS65964.1"/>
    </source>
</evidence>
<sequence>MAELMDQALLLRRIPYSETSLICHFLTPAHGRVTLMARGARGAKSPFRATLAPLYRLHIRWRPGRSGMGTLLDAGRAGMLVDEAYMLDGLQLLAIASQLFQEGDPHGFSELSDAMTLLASRHQDEGLCAAFWLLLDRAGLLGDLLHCWQCGEAVADAALMAWKGAQLICSDCGEGGAVSPGMRKGIAGVMRQGNVRLSARDLQHWRMMIGQVMREHGMKLPEGFRQLSPQPK</sequence>